<dbReference type="AlphaFoldDB" id="F3KS43"/>
<keyword evidence="4" id="KW-0472">Membrane</keyword>
<dbReference type="InterPro" id="IPR051808">
    <property type="entry name" value="Type_IV_pilus_biogenesis"/>
</dbReference>
<accession>F3KS43</accession>
<dbReference type="InterPro" id="IPR038591">
    <property type="entry name" value="NolW-like_sf"/>
</dbReference>
<evidence type="ECO:0000256" key="5">
    <source>
        <dbReference type="ARBA" id="ARBA00023237"/>
    </source>
</evidence>
<dbReference type="InterPro" id="IPR011662">
    <property type="entry name" value="Secretin/TonB_short_N"/>
</dbReference>
<dbReference type="InterPro" id="IPR004846">
    <property type="entry name" value="T2SS/T3SS_dom"/>
</dbReference>
<dbReference type="eggNOG" id="COG4796">
    <property type="taxonomic scope" value="Bacteria"/>
</dbReference>
<comment type="similarity">
    <text evidence="6">Belongs to the bacterial secretin family.</text>
</comment>
<dbReference type="EMBL" id="AEGR01000048">
    <property type="protein sequence ID" value="EGI77403.1"/>
    <property type="molecule type" value="Genomic_DNA"/>
</dbReference>
<dbReference type="Gene3D" id="3.30.1370.130">
    <property type="match status" value="1"/>
</dbReference>
<gene>
    <name evidence="9" type="ORF">HGR_06361</name>
</gene>
<sequence length="509" mass="53321">MKTLMLPAQPADLMHLIRRGCGGLLLLLLLVAASGLAPARATAIDEVPPVGEPTTAQAQPRVEVLPRAASLDETAAQSRYSGQKLTLNFQNIDIRALLQVIADFSGFNVVTSDKVSGNVTLRLRDVPWDQALDILLQSKGLDQRREGNVLWVAPRQEIAARERQDSEARAAQEGLEPLRTRSFQLNYAKAADVAQQLGGAGAVGGSAGAAAAARILSPRGSAIAESRTNQLFVTDIHARMEAVRALIAKIDVPVRQVLIEARIVEASDTFSRSLGARLGGAGGRSPSGGAGAGAGFGGSYSATAAGAGGGSFVNLPSPGLGGQPAGVFAVSIFGESAARFLNLEISALEADGKGKVVSSPRVVTADKVKALIEQGTELPYQVSTSSGATSISFRKANLMLEVTPQITPEGNVILEVDVSKDSVGQDTQAGFAIDTKHVKTQVLVENGGTVVIGGIYTQEERETVTKIPFLGDLPGLGALFRAKETRSEKREMLVFITPKTLTDSLLSTR</sequence>
<organism evidence="9 10">
    <name type="scientific">Hylemonella gracilis ATCC 19624</name>
    <dbReference type="NCBI Taxonomy" id="887062"/>
    <lineage>
        <taxon>Bacteria</taxon>
        <taxon>Pseudomonadati</taxon>
        <taxon>Pseudomonadota</taxon>
        <taxon>Betaproteobacteria</taxon>
        <taxon>Burkholderiales</taxon>
        <taxon>Comamonadaceae</taxon>
        <taxon>Hylemonella</taxon>
    </lineage>
</organism>
<dbReference type="Pfam" id="PF03958">
    <property type="entry name" value="Secretin_N"/>
    <property type="match status" value="1"/>
</dbReference>
<comment type="caution">
    <text evidence="9">The sequence shown here is derived from an EMBL/GenBank/DDBJ whole genome shotgun (WGS) entry which is preliminary data.</text>
</comment>
<dbReference type="PRINTS" id="PR00811">
    <property type="entry name" value="BCTERIALGSPD"/>
</dbReference>
<evidence type="ECO:0000256" key="4">
    <source>
        <dbReference type="ARBA" id="ARBA00023136"/>
    </source>
</evidence>
<protein>
    <submittedName>
        <fullName evidence="9">Type II and III secretion system protein</fullName>
    </submittedName>
</protein>
<dbReference type="STRING" id="887062.HGR_06361"/>
<evidence type="ECO:0000256" key="1">
    <source>
        <dbReference type="ARBA" id="ARBA00004370"/>
    </source>
</evidence>
<comment type="subcellular location">
    <subcellularLocation>
        <location evidence="7">Cell outer membrane</location>
    </subcellularLocation>
    <subcellularLocation>
        <location evidence="1">Membrane</location>
    </subcellularLocation>
</comment>
<proteinExistence type="inferred from homology"/>
<evidence type="ECO:0000259" key="8">
    <source>
        <dbReference type="SMART" id="SM00965"/>
    </source>
</evidence>
<keyword evidence="2 7" id="KW-0813">Transport</keyword>
<dbReference type="Gene3D" id="3.30.1370.120">
    <property type="match status" value="1"/>
</dbReference>
<keyword evidence="10" id="KW-1185">Reference proteome</keyword>
<feature type="domain" description="Secretin/TonB short N-terminal" evidence="8">
    <location>
        <begin position="107"/>
        <end position="155"/>
    </location>
</feature>
<dbReference type="SMART" id="SM00965">
    <property type="entry name" value="STN"/>
    <property type="match status" value="1"/>
</dbReference>
<dbReference type="NCBIfam" id="TIGR02515">
    <property type="entry name" value="IV_pilus_PilQ"/>
    <property type="match status" value="1"/>
</dbReference>
<dbReference type="Proteomes" id="UP000016368">
    <property type="component" value="Unassembled WGS sequence"/>
</dbReference>
<dbReference type="PANTHER" id="PTHR30604:SF1">
    <property type="entry name" value="DNA UTILIZATION PROTEIN HOFQ"/>
    <property type="match status" value="1"/>
</dbReference>
<dbReference type="Pfam" id="PF00263">
    <property type="entry name" value="Secretin"/>
    <property type="match status" value="1"/>
</dbReference>
<dbReference type="PANTHER" id="PTHR30604">
    <property type="entry name" value="PROTEIN TRANSPORT PROTEIN HOFQ"/>
    <property type="match status" value="1"/>
</dbReference>
<dbReference type="InterPro" id="IPR013355">
    <property type="entry name" value="Pilus_4_PilQ"/>
</dbReference>
<reference evidence="9 10" key="1">
    <citation type="journal article" date="2011" name="EMBO J.">
        <title>Structural diversity of bacterial flagellar motors.</title>
        <authorList>
            <person name="Chen S."/>
            <person name="Beeby M."/>
            <person name="Murphy G.E."/>
            <person name="Leadbetter J.R."/>
            <person name="Hendrixson D.R."/>
            <person name="Briegel A."/>
            <person name="Li Z."/>
            <person name="Shi J."/>
            <person name="Tocheva E.I."/>
            <person name="Muller A."/>
            <person name="Dobro M.J."/>
            <person name="Jensen G.J."/>
        </authorList>
    </citation>
    <scope>NUCLEOTIDE SEQUENCE [LARGE SCALE GENOMIC DNA]</scope>
    <source>
        <strain evidence="9 10">ATCC 19624</strain>
    </source>
</reference>
<dbReference type="GO" id="GO:0009306">
    <property type="term" value="P:protein secretion"/>
    <property type="evidence" value="ECO:0007669"/>
    <property type="project" value="InterPro"/>
</dbReference>
<dbReference type="GO" id="GO:0009279">
    <property type="term" value="C:cell outer membrane"/>
    <property type="evidence" value="ECO:0007669"/>
    <property type="project" value="UniProtKB-SubCell"/>
</dbReference>
<name>F3KS43_9BURK</name>
<keyword evidence="5" id="KW-0998">Cell outer membrane</keyword>
<evidence type="ECO:0000256" key="2">
    <source>
        <dbReference type="ARBA" id="ARBA00022448"/>
    </source>
</evidence>
<evidence type="ECO:0000256" key="6">
    <source>
        <dbReference type="RuleBase" id="RU004003"/>
    </source>
</evidence>
<evidence type="ECO:0000313" key="10">
    <source>
        <dbReference type="Proteomes" id="UP000016368"/>
    </source>
</evidence>
<evidence type="ECO:0000313" key="9">
    <source>
        <dbReference type="EMBL" id="EGI77403.1"/>
    </source>
</evidence>
<keyword evidence="3" id="KW-0732">Signal</keyword>
<evidence type="ECO:0000256" key="7">
    <source>
        <dbReference type="RuleBase" id="RU004004"/>
    </source>
</evidence>
<dbReference type="OrthoDB" id="9779724at2"/>
<dbReference type="InterPro" id="IPR001775">
    <property type="entry name" value="GspD/PilQ"/>
</dbReference>
<evidence type="ECO:0000256" key="3">
    <source>
        <dbReference type="ARBA" id="ARBA00022729"/>
    </source>
</evidence>
<dbReference type="InterPro" id="IPR005644">
    <property type="entry name" value="NolW-like"/>
</dbReference>
<dbReference type="Pfam" id="PF07660">
    <property type="entry name" value="STN"/>
    <property type="match status" value="1"/>
</dbReference>